<gene>
    <name evidence="1" type="ORF">S1001342_01536</name>
</gene>
<protein>
    <submittedName>
        <fullName evidence="1">Uncharacterized protein</fullName>
    </submittedName>
</protein>
<accession>A0A1Y0Y0F3</accession>
<organism evidence="1 2">
    <name type="scientific">Acetobacter pasteurianus subsp. pasteurianus</name>
    <dbReference type="NCBI Taxonomy" id="481145"/>
    <lineage>
        <taxon>Bacteria</taxon>
        <taxon>Pseudomonadati</taxon>
        <taxon>Pseudomonadota</taxon>
        <taxon>Alphaproteobacteria</taxon>
        <taxon>Acetobacterales</taxon>
        <taxon>Acetobacteraceae</taxon>
        <taxon>Acetobacter</taxon>
    </lineage>
</organism>
<dbReference type="AlphaFoldDB" id="A0A1Y0Y0F3"/>
<dbReference type="Proteomes" id="UP000196205">
    <property type="component" value="Chromosome"/>
</dbReference>
<evidence type="ECO:0000313" key="1">
    <source>
        <dbReference type="EMBL" id="ARW47862.1"/>
    </source>
</evidence>
<sequence length="123" mass="13985">MHLCSFENSGSYLSFFIGIRVEVALSEDALKRWVDESVQVSMQHGYNPSYFNEMIARYGARRAMARLVSTGKIQSGLPRLKLLGLASEWSIEAGILKFPDLFTKEEQAMAKFRLEHADDPLLR</sequence>
<proteinExistence type="predicted"/>
<evidence type="ECO:0000313" key="2">
    <source>
        <dbReference type="Proteomes" id="UP000196205"/>
    </source>
</evidence>
<name>A0A1Y0Y0F3_ACEPA</name>
<dbReference type="EMBL" id="CP021509">
    <property type="protein sequence ID" value="ARW47862.1"/>
    <property type="molecule type" value="Genomic_DNA"/>
</dbReference>
<reference evidence="1 2" key="1">
    <citation type="submission" date="2017-05" db="EMBL/GenBank/DDBJ databases">
        <title>Genome sequence of Acetobacter pasteurianus subsp. pasteurianus strain SRCM101342.</title>
        <authorList>
            <person name="Cho S.H."/>
        </authorList>
    </citation>
    <scope>NUCLEOTIDE SEQUENCE [LARGE SCALE GENOMIC DNA]</scope>
    <source>
        <strain evidence="1 2">SRCM101342</strain>
    </source>
</reference>